<reference evidence="2" key="1">
    <citation type="submission" date="2021-09" db="EMBL/GenBank/DDBJ databases">
        <authorList>
            <person name="Martin H S."/>
        </authorList>
    </citation>
    <scope>NUCLEOTIDE SEQUENCE</scope>
</reference>
<evidence type="ECO:0000256" key="1">
    <source>
        <dbReference type="SAM" id="MobiDB-lite"/>
    </source>
</evidence>
<feature type="compositionally biased region" description="Polar residues" evidence="1">
    <location>
        <begin position="69"/>
        <end position="85"/>
    </location>
</feature>
<feature type="region of interest" description="Disordered" evidence="1">
    <location>
        <begin position="69"/>
        <end position="93"/>
    </location>
</feature>
<dbReference type="AlphaFoldDB" id="A0A8J2QUB3"/>
<name>A0A8J2QUB3_9NEOP</name>
<sequence>MNFKDHNNRHMKIKITRYHNEEIIHHKSSGHQSSASVEGFRYHDYRSQQSSVSNNFAHYGYTTAMGSPSPVTLTPSPAPTNVSNESELELFCE</sequence>
<protein>
    <submittedName>
        <fullName evidence="2">(African queen) hypothetical protein</fullName>
    </submittedName>
</protein>
<organism evidence="2 3">
    <name type="scientific">Danaus chrysippus</name>
    <name type="common">African queen</name>
    <dbReference type="NCBI Taxonomy" id="151541"/>
    <lineage>
        <taxon>Eukaryota</taxon>
        <taxon>Metazoa</taxon>
        <taxon>Ecdysozoa</taxon>
        <taxon>Arthropoda</taxon>
        <taxon>Hexapoda</taxon>
        <taxon>Insecta</taxon>
        <taxon>Pterygota</taxon>
        <taxon>Neoptera</taxon>
        <taxon>Endopterygota</taxon>
        <taxon>Lepidoptera</taxon>
        <taxon>Glossata</taxon>
        <taxon>Ditrysia</taxon>
        <taxon>Papilionoidea</taxon>
        <taxon>Nymphalidae</taxon>
        <taxon>Danainae</taxon>
        <taxon>Danaini</taxon>
        <taxon>Danaina</taxon>
        <taxon>Danaus</taxon>
        <taxon>Anosia</taxon>
    </lineage>
</organism>
<accession>A0A8J2QUB3</accession>
<gene>
    <name evidence="2" type="ORF">DCHRY22_LOCUS8234</name>
</gene>
<dbReference type="Proteomes" id="UP000789524">
    <property type="component" value="Unassembled WGS sequence"/>
</dbReference>
<dbReference type="EMBL" id="CAKASE010000060">
    <property type="protein sequence ID" value="CAG9568338.1"/>
    <property type="molecule type" value="Genomic_DNA"/>
</dbReference>
<dbReference type="OrthoDB" id="6616165at2759"/>
<evidence type="ECO:0000313" key="3">
    <source>
        <dbReference type="Proteomes" id="UP000789524"/>
    </source>
</evidence>
<comment type="caution">
    <text evidence="2">The sequence shown here is derived from an EMBL/GenBank/DDBJ whole genome shotgun (WGS) entry which is preliminary data.</text>
</comment>
<evidence type="ECO:0000313" key="2">
    <source>
        <dbReference type="EMBL" id="CAG9568338.1"/>
    </source>
</evidence>
<keyword evidence="3" id="KW-1185">Reference proteome</keyword>
<proteinExistence type="predicted"/>